<proteinExistence type="predicted"/>
<dbReference type="AlphaFoldDB" id="A0AAV8ZPV3"/>
<accession>A0AAV8ZPV3</accession>
<name>A0AAV8ZPV3_9CUCU</name>
<dbReference type="EMBL" id="JANEYF010000904">
    <property type="protein sequence ID" value="KAJ8967016.1"/>
    <property type="molecule type" value="Genomic_DNA"/>
</dbReference>
<evidence type="ECO:0000313" key="1">
    <source>
        <dbReference type="EMBL" id="KAJ8967016.1"/>
    </source>
</evidence>
<dbReference type="Proteomes" id="UP001162156">
    <property type="component" value="Unassembled WGS sequence"/>
</dbReference>
<protein>
    <submittedName>
        <fullName evidence="1">Uncharacterized protein</fullName>
    </submittedName>
</protein>
<reference evidence="1" key="1">
    <citation type="journal article" date="2023" name="Insect Mol. Biol.">
        <title>Genome sequencing provides insights into the evolution of gene families encoding plant cell wall-degrading enzymes in longhorned beetles.</title>
        <authorList>
            <person name="Shin N.R."/>
            <person name="Okamura Y."/>
            <person name="Kirsch R."/>
            <person name="Pauchet Y."/>
        </authorList>
    </citation>
    <scope>NUCLEOTIDE SEQUENCE</scope>
    <source>
        <strain evidence="1">RBIC_L_NR</strain>
    </source>
</reference>
<organism evidence="1 2">
    <name type="scientific">Rhamnusium bicolor</name>
    <dbReference type="NCBI Taxonomy" id="1586634"/>
    <lineage>
        <taxon>Eukaryota</taxon>
        <taxon>Metazoa</taxon>
        <taxon>Ecdysozoa</taxon>
        <taxon>Arthropoda</taxon>
        <taxon>Hexapoda</taxon>
        <taxon>Insecta</taxon>
        <taxon>Pterygota</taxon>
        <taxon>Neoptera</taxon>
        <taxon>Endopterygota</taxon>
        <taxon>Coleoptera</taxon>
        <taxon>Polyphaga</taxon>
        <taxon>Cucujiformia</taxon>
        <taxon>Chrysomeloidea</taxon>
        <taxon>Cerambycidae</taxon>
        <taxon>Lepturinae</taxon>
        <taxon>Rhagiini</taxon>
        <taxon>Rhamnusium</taxon>
    </lineage>
</organism>
<keyword evidence="2" id="KW-1185">Reference proteome</keyword>
<gene>
    <name evidence="1" type="ORF">NQ314_003133</name>
</gene>
<evidence type="ECO:0000313" key="2">
    <source>
        <dbReference type="Proteomes" id="UP001162156"/>
    </source>
</evidence>
<sequence>MITEQKKIYDHKTKYGII</sequence>
<comment type="caution">
    <text evidence="1">The sequence shown here is derived from an EMBL/GenBank/DDBJ whole genome shotgun (WGS) entry which is preliminary data.</text>
</comment>